<evidence type="ECO:0000313" key="2">
    <source>
        <dbReference type="EMBL" id="KAG2454036.1"/>
    </source>
</evidence>
<feature type="region of interest" description="Disordered" evidence="1">
    <location>
        <begin position="514"/>
        <end position="540"/>
    </location>
</feature>
<keyword evidence="3" id="KW-1185">Reference proteome</keyword>
<feature type="compositionally biased region" description="Polar residues" evidence="1">
    <location>
        <begin position="18"/>
        <end position="30"/>
    </location>
</feature>
<feature type="region of interest" description="Disordered" evidence="1">
    <location>
        <begin position="563"/>
        <end position="585"/>
    </location>
</feature>
<reference evidence="2" key="1">
    <citation type="journal article" date="2020" name="bioRxiv">
        <title>Comparative genomics of Chlamydomonas.</title>
        <authorList>
            <person name="Craig R.J."/>
            <person name="Hasan A.R."/>
            <person name="Ness R.W."/>
            <person name="Keightley P.D."/>
        </authorList>
    </citation>
    <scope>NUCLEOTIDE SEQUENCE</scope>
    <source>
        <strain evidence="2">CCAP 11/173</strain>
    </source>
</reference>
<gene>
    <name evidence="2" type="ORF">HYH02_001077</name>
</gene>
<accession>A0A835WWS4</accession>
<feature type="region of interest" description="Disordered" evidence="1">
    <location>
        <begin position="218"/>
        <end position="243"/>
    </location>
</feature>
<feature type="region of interest" description="Disordered" evidence="1">
    <location>
        <begin position="15"/>
        <end position="35"/>
    </location>
</feature>
<evidence type="ECO:0000313" key="3">
    <source>
        <dbReference type="Proteomes" id="UP000613740"/>
    </source>
</evidence>
<dbReference type="OrthoDB" id="10627328at2759"/>
<protein>
    <submittedName>
        <fullName evidence="2">Uncharacterized protein</fullName>
    </submittedName>
</protein>
<comment type="caution">
    <text evidence="2">The sequence shown here is derived from an EMBL/GenBank/DDBJ whole genome shotgun (WGS) entry which is preliminary data.</text>
</comment>
<organism evidence="2 3">
    <name type="scientific">Chlamydomonas schloesseri</name>
    <dbReference type="NCBI Taxonomy" id="2026947"/>
    <lineage>
        <taxon>Eukaryota</taxon>
        <taxon>Viridiplantae</taxon>
        <taxon>Chlorophyta</taxon>
        <taxon>core chlorophytes</taxon>
        <taxon>Chlorophyceae</taxon>
        <taxon>CS clade</taxon>
        <taxon>Chlamydomonadales</taxon>
        <taxon>Chlamydomonadaceae</taxon>
        <taxon>Chlamydomonas</taxon>
    </lineage>
</organism>
<dbReference type="EMBL" id="JAEHOD010000002">
    <property type="protein sequence ID" value="KAG2454036.1"/>
    <property type="molecule type" value="Genomic_DNA"/>
</dbReference>
<proteinExistence type="predicted"/>
<feature type="region of interest" description="Disordered" evidence="1">
    <location>
        <begin position="127"/>
        <end position="158"/>
    </location>
</feature>
<name>A0A835WWS4_9CHLO</name>
<evidence type="ECO:0000256" key="1">
    <source>
        <dbReference type="SAM" id="MobiDB-lite"/>
    </source>
</evidence>
<dbReference type="AlphaFoldDB" id="A0A835WWS4"/>
<dbReference type="Proteomes" id="UP000613740">
    <property type="component" value="Unassembled WGS sequence"/>
</dbReference>
<sequence length="611" mass="60373">MAVWRTNDLYVSPRRMSNGHQISTPRTVKSPTPRGLRRISTVGPGAAAVCTHTATGASTPPASEEKPSTDGVRLSLFLPRTGRLTAKALLGSLQSLIASRRDSAGDHRVSRGLRTSFSLPRRFQQVASVRAGAGQQSAAGAGSRSPGPSAAGSFPGVSEASSAASATCSVTPSSPEQEDTTAALPGDRAAAMQHVTALSSTSPTAALQTDIGSAVAGASCNAKSSPPEGLLRRTGSLRRPSTDSAFDAAEALALPSEPALALQLQLTQPSRPAVRAGPKQHADLLLQRPQSDTGLPVTPRCEDSSAPAVQAGATAAPAAASATAFASPTFLNDGRSGCVGSPGISAADGSPSLPCPAAYVLHRGGINRPASSSSTMCGPRQRRLSGLHTPPGQHHTAVPALPKAEWLSTGGAMRAFGGAVNSNSTPVPAAAEPTSAAALAAPLSPRGAAAVFVHVTATNAAVMASLSSDKSQVAAAAACALTSDGGSVAGRTTIGGGDGGGAAITSHRRAQVVSGGTGAAGSSPASVCGSPRPKASANGRALQRSAASVVATRQSAARAYASVGGGGGGGGGARTVSSGSSSLAGDLYRADGALPRYLQPTASFAAKQGRK</sequence>
<feature type="compositionally biased region" description="Low complexity" evidence="1">
    <location>
        <begin position="574"/>
        <end position="585"/>
    </location>
</feature>
<feature type="compositionally biased region" description="Gly residues" evidence="1">
    <location>
        <begin position="563"/>
        <end position="573"/>
    </location>
</feature>